<reference evidence="1 2" key="1">
    <citation type="journal article" date="2018" name="New Phytol.">
        <title>Phylogenomics of Endogonaceae and evolution of mycorrhizas within Mucoromycota.</title>
        <authorList>
            <person name="Chang Y."/>
            <person name="Desiro A."/>
            <person name="Na H."/>
            <person name="Sandor L."/>
            <person name="Lipzen A."/>
            <person name="Clum A."/>
            <person name="Barry K."/>
            <person name="Grigoriev I.V."/>
            <person name="Martin F.M."/>
            <person name="Stajich J.E."/>
            <person name="Smith M.E."/>
            <person name="Bonito G."/>
            <person name="Spatafora J.W."/>
        </authorList>
    </citation>
    <scope>NUCLEOTIDE SEQUENCE [LARGE SCALE GENOMIC DNA]</scope>
    <source>
        <strain evidence="1 2">GMNB39</strain>
    </source>
</reference>
<name>A0A433DKM8_9FUNG</name>
<evidence type="ECO:0000313" key="1">
    <source>
        <dbReference type="EMBL" id="RUP51357.1"/>
    </source>
</evidence>
<accession>A0A433DKM8</accession>
<dbReference type="AlphaFoldDB" id="A0A433DKM8"/>
<evidence type="ECO:0000313" key="2">
    <source>
        <dbReference type="Proteomes" id="UP000268093"/>
    </source>
</evidence>
<protein>
    <submittedName>
        <fullName evidence="1">Uncharacterized protein</fullName>
    </submittedName>
</protein>
<comment type="caution">
    <text evidence="1">The sequence shown here is derived from an EMBL/GenBank/DDBJ whole genome shotgun (WGS) entry which is preliminary data.</text>
</comment>
<organism evidence="1 2">
    <name type="scientific">Jimgerdemannia flammicorona</name>
    <dbReference type="NCBI Taxonomy" id="994334"/>
    <lineage>
        <taxon>Eukaryota</taxon>
        <taxon>Fungi</taxon>
        <taxon>Fungi incertae sedis</taxon>
        <taxon>Mucoromycota</taxon>
        <taxon>Mucoromycotina</taxon>
        <taxon>Endogonomycetes</taxon>
        <taxon>Endogonales</taxon>
        <taxon>Endogonaceae</taxon>
        <taxon>Jimgerdemannia</taxon>
    </lineage>
</organism>
<dbReference type="EMBL" id="RBNI01000771">
    <property type="protein sequence ID" value="RUP51357.1"/>
    <property type="molecule type" value="Genomic_DNA"/>
</dbReference>
<keyword evidence="2" id="KW-1185">Reference proteome</keyword>
<proteinExistence type="predicted"/>
<feature type="non-terminal residue" evidence="1">
    <location>
        <position position="59"/>
    </location>
</feature>
<sequence length="59" mass="6421">LAPGWNKPAANLNGLVKVVATYCDVEANKPILFEVKGFPPIKVFPPELKEDKKNPGVFA</sequence>
<dbReference type="Proteomes" id="UP000268093">
    <property type="component" value="Unassembled WGS sequence"/>
</dbReference>
<feature type="non-terminal residue" evidence="1">
    <location>
        <position position="1"/>
    </location>
</feature>
<dbReference type="OrthoDB" id="427280at2759"/>
<gene>
    <name evidence="1" type="ORF">BC936DRAFT_148545</name>
</gene>